<keyword evidence="2 3" id="KW-0175">Coiled coil</keyword>
<dbReference type="PANTHER" id="PTHR10921">
    <property type="entry name" value="NUCLEAR DISTRIBUTION PROTEIN NUDE HOMOLOG 1"/>
    <property type="match status" value="1"/>
</dbReference>
<dbReference type="InterPro" id="IPR033494">
    <property type="entry name" value="NUDE"/>
</dbReference>
<feature type="compositionally biased region" description="Basic and acidic residues" evidence="4">
    <location>
        <begin position="258"/>
        <end position="272"/>
    </location>
</feature>
<dbReference type="Gene3D" id="6.10.250.1080">
    <property type="match status" value="1"/>
</dbReference>
<feature type="coiled-coil region" evidence="3">
    <location>
        <begin position="118"/>
        <end position="145"/>
    </location>
</feature>
<feature type="region of interest" description="Disordered" evidence="4">
    <location>
        <begin position="178"/>
        <end position="199"/>
    </location>
</feature>
<dbReference type="AlphaFoldDB" id="A0A9P8AHQ1"/>
<name>A0A9P8AHQ1_9ASCO</name>
<comment type="similarity">
    <text evidence="1">Belongs to the nudE family.</text>
</comment>
<feature type="coiled-coil region" evidence="3">
    <location>
        <begin position="12"/>
        <end position="89"/>
    </location>
</feature>
<dbReference type="RefSeq" id="XP_043049150.1">
    <property type="nucleotide sequence ID" value="XM_043191507.1"/>
</dbReference>
<evidence type="ECO:0000256" key="2">
    <source>
        <dbReference type="ARBA" id="ARBA00023054"/>
    </source>
</evidence>
<protein>
    <submittedName>
        <fullName evidence="5">Uncharacterized protein</fullName>
    </submittedName>
</protein>
<gene>
    <name evidence="5" type="ORF">KQ657_000673</name>
</gene>
<dbReference type="EMBL" id="JAHMUF010000011">
    <property type="protein sequence ID" value="KAG7193602.1"/>
    <property type="molecule type" value="Genomic_DNA"/>
</dbReference>
<keyword evidence="6" id="KW-1185">Reference proteome</keyword>
<dbReference type="GO" id="GO:0005871">
    <property type="term" value="C:kinesin complex"/>
    <property type="evidence" value="ECO:0007669"/>
    <property type="project" value="TreeGrafter"/>
</dbReference>
<evidence type="ECO:0000256" key="4">
    <source>
        <dbReference type="SAM" id="MobiDB-lite"/>
    </source>
</evidence>
<comment type="caution">
    <text evidence="5">The sequence shown here is derived from an EMBL/GenBank/DDBJ whole genome shotgun (WGS) entry which is preliminary data.</text>
</comment>
<dbReference type="GO" id="GO:0051642">
    <property type="term" value="P:centrosome localization"/>
    <property type="evidence" value="ECO:0007669"/>
    <property type="project" value="TreeGrafter"/>
</dbReference>
<reference evidence="5" key="1">
    <citation type="submission" date="2021-03" db="EMBL/GenBank/DDBJ databases">
        <authorList>
            <person name="Palmer J.M."/>
        </authorList>
    </citation>
    <scope>NUCLEOTIDE SEQUENCE</scope>
    <source>
        <strain evidence="5">ARV_011</strain>
    </source>
</reference>
<sequence length="272" mass="31128">MGLRDDITAMSKEEVVARFRELETELKTFEEASKDLETLLEDEVSRLEGENQQLKEKIQAISIENRNRNNALTAELARLQEQISIKETALELQRSTLRTLEMDKTGMEDGERTLVDKIEALKGKYNDLVEQVVLLEQDLETEKNQNLQKDLWIFNYQTEILQLKAQLKEKKLVVLKSNPPFHTKDPPPPSSSSGTHRVPERQRILLLKNSKLESSNNLKKMLNFFSFGKKKGSQFKASSTTQVNNDLAISEPYSPNEEVAHKGILEEKETGT</sequence>
<organism evidence="5 6">
    <name type="scientific">Scheffersomyces spartinae</name>
    <dbReference type="NCBI Taxonomy" id="45513"/>
    <lineage>
        <taxon>Eukaryota</taxon>
        <taxon>Fungi</taxon>
        <taxon>Dikarya</taxon>
        <taxon>Ascomycota</taxon>
        <taxon>Saccharomycotina</taxon>
        <taxon>Pichiomycetes</taxon>
        <taxon>Debaryomycetaceae</taxon>
        <taxon>Scheffersomyces</taxon>
    </lineage>
</organism>
<dbReference type="GO" id="GO:0047496">
    <property type="term" value="P:vesicle transport along microtubule"/>
    <property type="evidence" value="ECO:0007669"/>
    <property type="project" value="TreeGrafter"/>
</dbReference>
<feature type="region of interest" description="Disordered" evidence="4">
    <location>
        <begin position="253"/>
        <end position="272"/>
    </location>
</feature>
<dbReference type="Proteomes" id="UP000790833">
    <property type="component" value="Unassembled WGS sequence"/>
</dbReference>
<evidence type="ECO:0000256" key="3">
    <source>
        <dbReference type="SAM" id="Coils"/>
    </source>
</evidence>
<dbReference type="GO" id="GO:0007020">
    <property type="term" value="P:microtubule nucleation"/>
    <property type="evidence" value="ECO:0007669"/>
    <property type="project" value="TreeGrafter"/>
</dbReference>
<dbReference type="GO" id="GO:0000132">
    <property type="term" value="P:establishment of mitotic spindle orientation"/>
    <property type="evidence" value="ECO:0007669"/>
    <property type="project" value="TreeGrafter"/>
</dbReference>
<dbReference type="PANTHER" id="PTHR10921:SF1">
    <property type="entry name" value="NUCLEAR DISTRIBUTION PROTEIN NUDE HOMOLOG"/>
    <property type="match status" value="1"/>
</dbReference>
<dbReference type="GeneID" id="66114047"/>
<proteinExistence type="inferred from homology"/>
<evidence type="ECO:0000313" key="5">
    <source>
        <dbReference type="EMBL" id="KAG7193602.1"/>
    </source>
</evidence>
<dbReference type="GO" id="GO:0007059">
    <property type="term" value="P:chromosome segregation"/>
    <property type="evidence" value="ECO:0007669"/>
    <property type="project" value="TreeGrafter"/>
</dbReference>
<dbReference type="GO" id="GO:0000776">
    <property type="term" value="C:kinetochore"/>
    <property type="evidence" value="ECO:0007669"/>
    <property type="project" value="TreeGrafter"/>
</dbReference>
<accession>A0A9P8AHQ1</accession>
<dbReference type="GO" id="GO:0008017">
    <property type="term" value="F:microtubule binding"/>
    <property type="evidence" value="ECO:0007669"/>
    <property type="project" value="InterPro"/>
</dbReference>
<evidence type="ECO:0000313" key="6">
    <source>
        <dbReference type="Proteomes" id="UP000790833"/>
    </source>
</evidence>
<evidence type="ECO:0000256" key="1">
    <source>
        <dbReference type="ARBA" id="ARBA00007429"/>
    </source>
</evidence>